<dbReference type="Proteomes" id="UP000238196">
    <property type="component" value="Unassembled WGS sequence"/>
</dbReference>
<evidence type="ECO:0000313" key="2">
    <source>
        <dbReference type="EMBL" id="PPC76016.1"/>
    </source>
</evidence>
<dbReference type="EMBL" id="PRLP01000058">
    <property type="protein sequence ID" value="PPC76016.1"/>
    <property type="molecule type" value="Genomic_DNA"/>
</dbReference>
<organism evidence="2 3">
    <name type="scientific">Proteobacteria bacterium 228</name>
    <dbReference type="NCBI Taxonomy" id="2083153"/>
    <lineage>
        <taxon>Bacteria</taxon>
        <taxon>Pseudomonadati</taxon>
        <taxon>Pseudomonadota</taxon>
    </lineage>
</organism>
<dbReference type="OrthoDB" id="3311125at2"/>
<name>A0A2S5KNZ8_9PROT</name>
<dbReference type="Pfam" id="PF12138">
    <property type="entry name" value="Spherulin4"/>
    <property type="match status" value="1"/>
</dbReference>
<comment type="caution">
    <text evidence="2">The sequence shown here is derived from an EMBL/GenBank/DDBJ whole genome shotgun (WGS) entry which is preliminary data.</text>
</comment>
<dbReference type="InterPro" id="IPR021986">
    <property type="entry name" value="Spherulin4"/>
</dbReference>
<evidence type="ECO:0008006" key="4">
    <source>
        <dbReference type="Google" id="ProtNLM"/>
    </source>
</evidence>
<reference evidence="2 3" key="1">
    <citation type="submission" date="2018-02" db="EMBL/GenBank/DDBJ databases">
        <title>novel marine gammaproteobacteria from coastal saline agro ecosystem.</title>
        <authorList>
            <person name="Krishnan R."/>
            <person name="Ramesh Kumar N."/>
        </authorList>
    </citation>
    <scope>NUCLEOTIDE SEQUENCE [LARGE SCALE GENOMIC DNA]</scope>
    <source>
        <strain evidence="2 3">228</strain>
    </source>
</reference>
<evidence type="ECO:0000256" key="1">
    <source>
        <dbReference type="SAM" id="SignalP"/>
    </source>
</evidence>
<feature type="chain" id="PRO_5015714874" description="DUF1906 domain-containing protein" evidence="1">
    <location>
        <begin position="28"/>
        <end position="334"/>
    </location>
</feature>
<feature type="signal peptide" evidence="1">
    <location>
        <begin position="1"/>
        <end position="27"/>
    </location>
</feature>
<dbReference type="PANTHER" id="PTHR35040">
    <property type="match status" value="1"/>
</dbReference>
<dbReference type="AlphaFoldDB" id="A0A2S5KNZ8"/>
<evidence type="ECO:0000313" key="3">
    <source>
        <dbReference type="Proteomes" id="UP000238196"/>
    </source>
</evidence>
<keyword evidence="1" id="KW-0732">Signal</keyword>
<accession>A0A2S5KNZ8</accession>
<proteinExistence type="predicted"/>
<sequence length="334" mass="38163">MYRFSAASLCRAVLLTLTWLISSTAHADLQSKLRDLLFDPPTPAPQKVQTMNRLEQQLAVPAYFVPDPESCPKAPQPTPYRCPWKRVLERNATAFVVIRPGDGPGNREQAGPGTLVQLNYARQIAYAHQAGKKVLAYIPTHYATMSGQHGLDAAKERVRHYMEWYNDKANGVWIDGFFLDQVSDFESTLPVYYRPLTDYIRQQPGRRPLIVLNPAAHVSQSYLRIADVIVTFDSSYEEYLSYTERTPLATLGWEAKEQNAKRIWHIVRDVKCNNYASEPKSVCLPLQKVMQLTKNRNAGYVYITEDSYAAPFDAVPAREFWRDESWYAEQPVIP</sequence>
<gene>
    <name evidence="2" type="ORF">C4K68_17735</name>
</gene>
<protein>
    <recommendedName>
        <fullName evidence="4">DUF1906 domain-containing protein</fullName>
    </recommendedName>
</protein>
<dbReference type="PANTHER" id="PTHR35040:SF9">
    <property type="entry name" value="4-LIKE CELL SURFACE PROTEIN, PUTATIVE (AFU_ORTHOLOGUE AFUA_4G14080)-RELATED"/>
    <property type="match status" value="1"/>
</dbReference>